<sequence>MVDAIQRRLLEKVDGVLAVHEFHVWQLAGDRIIASAHIRCRNLSEYMKIAEKVKEFFHNEGIHSTTIQPEFVELPLGGNEEQSTPSPTVTPYLCRQRTMGSRTESMCSTNGAGAPRQATTWNLEALECGLVE</sequence>
<dbReference type="SUPFAM" id="SSF160240">
    <property type="entry name" value="Cation efflux protein cytoplasmic domain-like"/>
    <property type="match status" value="1"/>
</dbReference>
<dbReference type="PANTHER" id="PTHR45820:SF4">
    <property type="entry name" value="ZINC TRANSPORTER 63C, ISOFORM F"/>
    <property type="match status" value="1"/>
</dbReference>
<dbReference type="Pfam" id="PF16916">
    <property type="entry name" value="ZT_dimer"/>
    <property type="match status" value="1"/>
</dbReference>
<accession>A0A922MTI3</accession>
<reference evidence="4" key="1">
    <citation type="journal article" date="2021" name="G3 (Bethesda)">
        <title>Genome and transcriptome analysis of the beet armyworm Spodoptera exigua reveals targets for pest control. .</title>
        <authorList>
            <person name="Simon S."/>
            <person name="Breeschoten T."/>
            <person name="Jansen H.J."/>
            <person name="Dirks R.P."/>
            <person name="Schranz M.E."/>
            <person name="Ros V.I.D."/>
        </authorList>
    </citation>
    <scope>NUCLEOTIDE SEQUENCE</scope>
    <source>
        <strain evidence="4">TB_SE_WUR_2020</strain>
    </source>
</reference>
<dbReference type="PANTHER" id="PTHR45820">
    <property type="entry name" value="FI23527P1"/>
    <property type="match status" value="1"/>
</dbReference>
<evidence type="ECO:0000313" key="5">
    <source>
        <dbReference type="Proteomes" id="UP000814243"/>
    </source>
</evidence>
<dbReference type="EMBL" id="JACEFF010000189">
    <property type="protein sequence ID" value="KAH9642464.1"/>
    <property type="molecule type" value="Genomic_DNA"/>
</dbReference>
<feature type="domain" description="Cation efflux protein cytoplasmic" evidence="3">
    <location>
        <begin position="7"/>
        <end position="70"/>
    </location>
</feature>
<organism evidence="4 5">
    <name type="scientific">Spodoptera exigua</name>
    <name type="common">Beet armyworm</name>
    <name type="synonym">Noctua fulgens</name>
    <dbReference type="NCBI Taxonomy" id="7107"/>
    <lineage>
        <taxon>Eukaryota</taxon>
        <taxon>Metazoa</taxon>
        <taxon>Ecdysozoa</taxon>
        <taxon>Arthropoda</taxon>
        <taxon>Hexapoda</taxon>
        <taxon>Insecta</taxon>
        <taxon>Pterygota</taxon>
        <taxon>Neoptera</taxon>
        <taxon>Endopterygota</taxon>
        <taxon>Lepidoptera</taxon>
        <taxon>Glossata</taxon>
        <taxon>Ditrysia</taxon>
        <taxon>Noctuoidea</taxon>
        <taxon>Noctuidae</taxon>
        <taxon>Amphipyrinae</taxon>
        <taxon>Spodoptera</taxon>
    </lineage>
</organism>
<protein>
    <recommendedName>
        <fullName evidence="3">Cation efflux protein cytoplasmic domain-containing protein</fullName>
    </recommendedName>
</protein>
<dbReference type="Proteomes" id="UP000814243">
    <property type="component" value="Unassembled WGS sequence"/>
</dbReference>
<dbReference type="GO" id="GO:0016020">
    <property type="term" value="C:membrane"/>
    <property type="evidence" value="ECO:0007669"/>
    <property type="project" value="TreeGrafter"/>
</dbReference>
<name>A0A922MTI3_SPOEX</name>
<proteinExistence type="inferred from homology"/>
<evidence type="ECO:0000313" key="4">
    <source>
        <dbReference type="EMBL" id="KAH9642464.1"/>
    </source>
</evidence>
<dbReference type="InterPro" id="IPR036837">
    <property type="entry name" value="Cation_efflux_CTD_sf"/>
</dbReference>
<dbReference type="GO" id="GO:0010312">
    <property type="term" value="P:detoxification of zinc ion"/>
    <property type="evidence" value="ECO:0007669"/>
    <property type="project" value="TreeGrafter"/>
</dbReference>
<keyword evidence="2" id="KW-0862">Zinc</keyword>
<dbReference type="AlphaFoldDB" id="A0A922MTI3"/>
<evidence type="ECO:0000256" key="1">
    <source>
        <dbReference type="ARBA" id="ARBA00008873"/>
    </source>
</evidence>
<evidence type="ECO:0000256" key="2">
    <source>
        <dbReference type="ARBA" id="ARBA00022833"/>
    </source>
</evidence>
<comment type="similarity">
    <text evidence="1">Belongs to the cation diffusion facilitator (CDF) transporter (TC 2.A.4) family. SLC30A subfamily.</text>
</comment>
<dbReference type="GO" id="GO:0005385">
    <property type="term" value="F:zinc ion transmembrane transporter activity"/>
    <property type="evidence" value="ECO:0007669"/>
    <property type="project" value="TreeGrafter"/>
</dbReference>
<gene>
    <name evidence="4" type="ORF">HF086_007596</name>
</gene>
<dbReference type="GO" id="GO:0006882">
    <property type="term" value="P:intracellular zinc ion homeostasis"/>
    <property type="evidence" value="ECO:0007669"/>
    <property type="project" value="TreeGrafter"/>
</dbReference>
<evidence type="ECO:0000259" key="3">
    <source>
        <dbReference type="Pfam" id="PF16916"/>
    </source>
</evidence>
<dbReference type="InterPro" id="IPR027470">
    <property type="entry name" value="Cation_efflux_CTD"/>
</dbReference>
<comment type="caution">
    <text evidence="4">The sequence shown here is derived from an EMBL/GenBank/DDBJ whole genome shotgun (WGS) entry which is preliminary data.</text>
</comment>